<dbReference type="EMBL" id="DSMG01000099">
    <property type="protein sequence ID" value="HDX31717.1"/>
    <property type="molecule type" value="Genomic_DNA"/>
</dbReference>
<feature type="domain" description="ORC1/DEAH AAA+ ATPase" evidence="1">
    <location>
        <begin position="39"/>
        <end position="169"/>
    </location>
</feature>
<dbReference type="SUPFAM" id="SSF52540">
    <property type="entry name" value="P-loop containing nucleoside triphosphate hydrolases"/>
    <property type="match status" value="1"/>
</dbReference>
<evidence type="ECO:0000259" key="1">
    <source>
        <dbReference type="Pfam" id="PF13401"/>
    </source>
</evidence>
<dbReference type="Pfam" id="PF13401">
    <property type="entry name" value="AAA_22"/>
    <property type="match status" value="1"/>
</dbReference>
<name>A0A7C1FFW6_9CHLR</name>
<dbReference type="PANTHER" id="PTHR34301:SF8">
    <property type="entry name" value="ATPASE DOMAIN-CONTAINING PROTEIN"/>
    <property type="match status" value="1"/>
</dbReference>
<dbReference type="GO" id="GO:0016887">
    <property type="term" value="F:ATP hydrolysis activity"/>
    <property type="evidence" value="ECO:0007669"/>
    <property type="project" value="InterPro"/>
</dbReference>
<gene>
    <name evidence="2" type="ORF">ENQ20_09530</name>
</gene>
<dbReference type="InterPro" id="IPR049945">
    <property type="entry name" value="AAA_22"/>
</dbReference>
<accession>A0A7C1FFW6</accession>
<sequence length="439" mass="50574">MSDESMRIPYIVGRWVCGPNHYGRHRLIAYLLHTPDTALWAVGARRIGKTSLLRQLEHLTEEGDGEFIPLFWDMQGCETSGDLSNELYLSIEDAGDRFAAAGVRVAELEGLDALLILRRLAQTLAAAGKRLLLLIDEAEALITIAHKEAAWLARLRRTLQDPSLKTILASTKLLVQLNELTADWPTSPFLFGFNMVNLWSLDPDSAVELIEQRQSNAQVKVDPATCEEILLHTNRHPYLIQYLCQRLYEEDRDGQGRLRPPTDDDLNPDHLLAGFFLIDFQQLTLLERRILLAVGERTLTSETDLLAQLSDESPQRIRTFLWGLEKLGHVRRLFNQLSIGNEYLRRWLHDERERLLHMNETLLADESIEPLLQIGYRREPLYYQVELERIQREQESLQKALATSNNGQRAALLTELNRINRQLFNARRDYELALLRQQS</sequence>
<dbReference type="AlphaFoldDB" id="A0A7C1FFW6"/>
<comment type="caution">
    <text evidence="2">The sequence shown here is derived from an EMBL/GenBank/DDBJ whole genome shotgun (WGS) entry which is preliminary data.</text>
</comment>
<dbReference type="PANTHER" id="PTHR34301">
    <property type="entry name" value="DNA-BINDING PROTEIN-RELATED"/>
    <property type="match status" value="1"/>
</dbReference>
<evidence type="ECO:0000313" key="2">
    <source>
        <dbReference type="EMBL" id="HDX31717.1"/>
    </source>
</evidence>
<dbReference type="InterPro" id="IPR027417">
    <property type="entry name" value="P-loop_NTPase"/>
</dbReference>
<reference evidence="2" key="1">
    <citation type="journal article" date="2020" name="mSystems">
        <title>Genome- and Community-Level Interaction Insights into Carbon Utilization and Element Cycling Functions of Hydrothermarchaeota in Hydrothermal Sediment.</title>
        <authorList>
            <person name="Zhou Z."/>
            <person name="Liu Y."/>
            <person name="Xu W."/>
            <person name="Pan J."/>
            <person name="Luo Z.H."/>
            <person name="Li M."/>
        </authorList>
    </citation>
    <scope>NUCLEOTIDE SEQUENCE [LARGE SCALE GENOMIC DNA]</scope>
    <source>
        <strain evidence="2">SpSt-289</strain>
    </source>
</reference>
<protein>
    <recommendedName>
        <fullName evidence="1">ORC1/DEAH AAA+ ATPase domain-containing protein</fullName>
    </recommendedName>
</protein>
<proteinExistence type="predicted"/>
<dbReference type="Gene3D" id="3.40.50.300">
    <property type="entry name" value="P-loop containing nucleotide triphosphate hydrolases"/>
    <property type="match status" value="1"/>
</dbReference>
<organism evidence="2">
    <name type="scientific">Caldilinea aerophila</name>
    <dbReference type="NCBI Taxonomy" id="133453"/>
    <lineage>
        <taxon>Bacteria</taxon>
        <taxon>Bacillati</taxon>
        <taxon>Chloroflexota</taxon>
        <taxon>Caldilineae</taxon>
        <taxon>Caldilineales</taxon>
        <taxon>Caldilineaceae</taxon>
        <taxon>Caldilinea</taxon>
    </lineage>
</organism>